<dbReference type="Gene3D" id="1.10.1520.10">
    <property type="entry name" value="Ribonuclease III domain"/>
    <property type="match status" value="1"/>
</dbReference>
<feature type="domain" description="RNase III" evidence="19">
    <location>
        <begin position="3"/>
        <end position="125"/>
    </location>
</feature>
<keyword evidence="7 16" id="KW-0507">mRNA processing</keyword>
<dbReference type="PROSITE" id="PS00517">
    <property type="entry name" value="RNASE_3_1"/>
    <property type="match status" value="1"/>
</dbReference>
<dbReference type="GO" id="GO:0005737">
    <property type="term" value="C:cytoplasm"/>
    <property type="evidence" value="ECO:0007669"/>
    <property type="project" value="UniProtKB-SubCell"/>
</dbReference>
<sequence length="477" mass="50438">MPSSPLESRLRYEFRNAELLRQALTHRSHSSTHNERLEFLGDSVLNCAVAALLFQRFGKLDEGDLSRVRANLVKQQSLYEIAQALNISEGLRLGEGELRSGGFRRPSILADTLEAVLGAVFLDGGFEAAQTVIKRLYVPILDHIDPRTLGKDAKTLLQEYLQGHKIALPTYTVVATHGAAHNQQFEVECTVPKLDVKVSGSGASRRAAEQAAAKKALDEVMAAAPAVVSKSKRSKGARAAKKAEAEIVPGVTGVQAALDLRSPDRKNERAAARGEARAVAGAEPVGERAALAVATAAAPLAVIRAAHVEYSAPERLERADKTEKAERGNMADKADRLDRPAAQVSEKPVEKAAEKSAADKPTESKAVESRVADLKAAEPRAADSKSADPKAADPKTADPKTADPKTADPKTADLKPAETKPVDTKPADATARGTDKPHRSREAAGSGASPATSAAARTEHEPGVADAVPTRVADAGH</sequence>
<evidence type="ECO:0000313" key="21">
    <source>
        <dbReference type="EMBL" id="MEX3750888.1"/>
    </source>
</evidence>
<evidence type="ECO:0000256" key="4">
    <source>
        <dbReference type="ARBA" id="ARBA00011738"/>
    </source>
</evidence>
<dbReference type="PROSITE" id="PS50142">
    <property type="entry name" value="RNASE_3_2"/>
    <property type="match status" value="1"/>
</dbReference>
<comment type="cofactor">
    <cofactor evidence="16">
        <name>Mg(2+)</name>
        <dbReference type="ChEBI" id="CHEBI:18420"/>
    </cofactor>
</comment>
<dbReference type="FunFam" id="1.10.1520.10:FF:000001">
    <property type="entry name" value="Ribonuclease 3"/>
    <property type="match status" value="1"/>
</dbReference>
<evidence type="ECO:0000259" key="18">
    <source>
        <dbReference type="PROSITE" id="PS50137"/>
    </source>
</evidence>
<feature type="binding site" evidence="16">
    <location>
        <position position="111"/>
    </location>
    <ligand>
        <name>Mg(2+)</name>
        <dbReference type="ChEBI" id="CHEBI:18420"/>
    </ligand>
</feature>
<dbReference type="GO" id="GO:0008033">
    <property type="term" value="P:tRNA processing"/>
    <property type="evidence" value="ECO:0007669"/>
    <property type="project" value="UniProtKB-KW"/>
</dbReference>
<dbReference type="InterPro" id="IPR011907">
    <property type="entry name" value="RNase_III"/>
</dbReference>
<dbReference type="Proteomes" id="UP000494102">
    <property type="component" value="Unassembled WGS sequence"/>
</dbReference>
<evidence type="ECO:0000256" key="6">
    <source>
        <dbReference type="ARBA" id="ARBA00022552"/>
    </source>
</evidence>
<keyword evidence="8 16" id="KW-0819">tRNA processing</keyword>
<dbReference type="SUPFAM" id="SSF69065">
    <property type="entry name" value="RNase III domain-like"/>
    <property type="match status" value="1"/>
</dbReference>
<evidence type="ECO:0000313" key="23">
    <source>
        <dbReference type="Proteomes" id="UP001558535"/>
    </source>
</evidence>
<feature type="region of interest" description="Disordered" evidence="17">
    <location>
        <begin position="314"/>
        <end position="477"/>
    </location>
</feature>
<feature type="compositionally biased region" description="Basic and acidic residues" evidence="17">
    <location>
        <begin position="347"/>
        <end position="426"/>
    </location>
</feature>
<dbReference type="GO" id="GO:0004525">
    <property type="term" value="F:ribonuclease III activity"/>
    <property type="evidence" value="ECO:0007669"/>
    <property type="project" value="UniProtKB-UniRule"/>
</dbReference>
<dbReference type="PANTHER" id="PTHR14950">
    <property type="entry name" value="DICER-RELATED"/>
    <property type="match status" value="1"/>
</dbReference>
<feature type="binding site" evidence="16">
    <location>
        <position position="114"/>
    </location>
    <ligand>
        <name>Mg(2+)</name>
        <dbReference type="ChEBI" id="CHEBI:18420"/>
    </ligand>
</feature>
<dbReference type="Pfam" id="PF14622">
    <property type="entry name" value="Ribonucleas_3_3"/>
    <property type="match status" value="1"/>
</dbReference>
<dbReference type="FunFam" id="3.30.160.20:FF:000003">
    <property type="entry name" value="Ribonuclease 3"/>
    <property type="match status" value="1"/>
</dbReference>
<comment type="similarity">
    <text evidence="3">Belongs to the ribonuclease III family.</text>
</comment>
<evidence type="ECO:0000256" key="16">
    <source>
        <dbReference type="HAMAP-Rule" id="MF_00104"/>
    </source>
</evidence>
<dbReference type="Pfam" id="PF00035">
    <property type="entry name" value="dsrm"/>
    <property type="match status" value="1"/>
</dbReference>
<feature type="compositionally biased region" description="Low complexity" evidence="17">
    <location>
        <begin position="443"/>
        <end position="456"/>
    </location>
</feature>
<feature type="binding site" evidence="16">
    <location>
        <position position="38"/>
    </location>
    <ligand>
        <name>Mg(2+)</name>
        <dbReference type="ChEBI" id="CHEBI:18420"/>
    </ligand>
</feature>
<comment type="subcellular location">
    <subcellularLocation>
        <location evidence="2 16">Cytoplasm</location>
    </subcellularLocation>
</comment>
<evidence type="ECO:0000256" key="2">
    <source>
        <dbReference type="ARBA" id="ARBA00004496"/>
    </source>
</evidence>
<dbReference type="GeneID" id="27797892"/>
<evidence type="ECO:0000256" key="1">
    <source>
        <dbReference type="ARBA" id="ARBA00000109"/>
    </source>
</evidence>
<dbReference type="SMART" id="SM00358">
    <property type="entry name" value="DSRM"/>
    <property type="match status" value="1"/>
</dbReference>
<dbReference type="GO" id="GO:0046872">
    <property type="term" value="F:metal ion binding"/>
    <property type="evidence" value="ECO:0007669"/>
    <property type="project" value="UniProtKB-KW"/>
</dbReference>
<dbReference type="Proteomes" id="UP001558535">
    <property type="component" value="Unassembled WGS sequence"/>
</dbReference>
<dbReference type="GO" id="GO:0006397">
    <property type="term" value="P:mRNA processing"/>
    <property type="evidence" value="ECO:0007669"/>
    <property type="project" value="UniProtKB-UniRule"/>
</dbReference>
<comment type="catalytic activity">
    <reaction evidence="1 16">
        <text>Endonucleolytic cleavage to 5'-phosphomonoester.</text>
        <dbReference type="EC" id="3.1.26.3"/>
    </reaction>
</comment>
<evidence type="ECO:0000256" key="17">
    <source>
        <dbReference type="SAM" id="MobiDB-lite"/>
    </source>
</evidence>
<evidence type="ECO:0000313" key="20">
    <source>
        <dbReference type="EMBL" id="CAB4048984.1"/>
    </source>
</evidence>
<dbReference type="RefSeq" id="WP_041745628.1">
    <property type="nucleotide sequence ID" value="NZ_CADILN010000003.1"/>
</dbReference>
<gene>
    <name evidence="16 20" type="primary">rnc</name>
    <name evidence="21" type="ORF">AB3X84_12850</name>
    <name evidence="20" type="ORF">LMG9964_02632</name>
</gene>
<evidence type="ECO:0000256" key="8">
    <source>
        <dbReference type="ARBA" id="ARBA00022694"/>
    </source>
</evidence>
<dbReference type="PROSITE" id="PS50137">
    <property type="entry name" value="DS_RBD"/>
    <property type="match status" value="1"/>
</dbReference>
<keyword evidence="14 16" id="KW-0694">RNA-binding</keyword>
<keyword evidence="11 16" id="KW-0255">Endonuclease</keyword>
<evidence type="ECO:0000256" key="12">
    <source>
        <dbReference type="ARBA" id="ARBA00022801"/>
    </source>
</evidence>
<evidence type="ECO:0000256" key="14">
    <source>
        <dbReference type="ARBA" id="ARBA00022884"/>
    </source>
</evidence>
<organism evidence="20 22">
    <name type="scientific">Paraburkholderia phenoliruptrix</name>
    <dbReference type="NCBI Taxonomy" id="252970"/>
    <lineage>
        <taxon>Bacteria</taxon>
        <taxon>Pseudomonadati</taxon>
        <taxon>Pseudomonadota</taxon>
        <taxon>Betaproteobacteria</taxon>
        <taxon>Burkholderiales</taxon>
        <taxon>Burkholderiaceae</taxon>
        <taxon>Paraburkholderia</taxon>
    </lineage>
</organism>
<dbReference type="CDD" id="cd10845">
    <property type="entry name" value="DSRM_RNAse_III_family"/>
    <property type="match status" value="1"/>
</dbReference>
<keyword evidence="13 16" id="KW-0460">Magnesium</keyword>
<keyword evidence="6 16" id="KW-0698">rRNA processing</keyword>
<reference evidence="20 22" key="1">
    <citation type="submission" date="2020-04" db="EMBL/GenBank/DDBJ databases">
        <authorList>
            <person name="De Canck E."/>
        </authorList>
    </citation>
    <scope>NUCLEOTIDE SEQUENCE [LARGE SCALE GENOMIC DNA]</scope>
    <source>
        <strain evidence="20 22">LMG 9964</strain>
    </source>
</reference>
<evidence type="ECO:0000256" key="15">
    <source>
        <dbReference type="ARBA" id="ARBA00049596"/>
    </source>
</evidence>
<accession>A0A6J5K7U0</accession>
<name>A0A6J5K7U0_9BURK</name>
<dbReference type="CDD" id="cd00593">
    <property type="entry name" value="RIBOc"/>
    <property type="match status" value="1"/>
</dbReference>
<proteinExistence type="inferred from homology"/>
<dbReference type="SMART" id="SM00535">
    <property type="entry name" value="RIBOc"/>
    <property type="match status" value="1"/>
</dbReference>
<feature type="domain" description="DRBM" evidence="18">
    <location>
        <begin position="152"/>
        <end position="222"/>
    </location>
</feature>
<evidence type="ECO:0000256" key="7">
    <source>
        <dbReference type="ARBA" id="ARBA00022664"/>
    </source>
</evidence>
<dbReference type="NCBIfam" id="TIGR02191">
    <property type="entry name" value="RNaseIII"/>
    <property type="match status" value="1"/>
</dbReference>
<protein>
    <recommendedName>
        <fullName evidence="16">Ribonuclease 3</fullName>
        <ecNumber evidence="16">3.1.26.3</ecNumber>
    </recommendedName>
    <alternativeName>
        <fullName evidence="16">Ribonuclease III</fullName>
        <shortName evidence="16">RNase III</shortName>
    </alternativeName>
</protein>
<dbReference type="HAMAP" id="MF_00104">
    <property type="entry name" value="RNase_III"/>
    <property type="match status" value="1"/>
</dbReference>
<evidence type="ECO:0000259" key="19">
    <source>
        <dbReference type="PROSITE" id="PS50142"/>
    </source>
</evidence>
<dbReference type="Gene3D" id="3.30.160.20">
    <property type="match status" value="1"/>
</dbReference>
<dbReference type="InterPro" id="IPR014720">
    <property type="entry name" value="dsRBD_dom"/>
</dbReference>
<dbReference type="EC" id="3.1.26.3" evidence="16"/>
<dbReference type="EMBL" id="CADILN010000003">
    <property type="protein sequence ID" value="CAB4048984.1"/>
    <property type="molecule type" value="Genomic_DNA"/>
</dbReference>
<keyword evidence="9 16" id="KW-0540">Nuclease</keyword>
<comment type="subunit">
    <text evidence="4 16">Homodimer.</text>
</comment>
<dbReference type="EMBL" id="JBFPKE010000003">
    <property type="protein sequence ID" value="MEX3750888.1"/>
    <property type="molecule type" value="Genomic_DNA"/>
</dbReference>
<dbReference type="GO" id="GO:0006364">
    <property type="term" value="P:rRNA processing"/>
    <property type="evidence" value="ECO:0007669"/>
    <property type="project" value="UniProtKB-UniRule"/>
</dbReference>
<keyword evidence="16" id="KW-0699">rRNA-binding</keyword>
<keyword evidence="23" id="KW-1185">Reference proteome</keyword>
<dbReference type="GO" id="GO:0042802">
    <property type="term" value="F:identical protein binding"/>
    <property type="evidence" value="ECO:0007669"/>
    <property type="project" value="UniProtKB-ARBA"/>
</dbReference>
<dbReference type="InterPro" id="IPR000999">
    <property type="entry name" value="RNase_III_dom"/>
</dbReference>
<evidence type="ECO:0000256" key="13">
    <source>
        <dbReference type="ARBA" id="ARBA00022842"/>
    </source>
</evidence>
<feature type="active site" evidence="16">
    <location>
        <position position="114"/>
    </location>
</feature>
<keyword evidence="5 16" id="KW-0963">Cytoplasm</keyword>
<dbReference type="AlphaFoldDB" id="A0A6J5K7U0"/>
<evidence type="ECO:0000256" key="9">
    <source>
        <dbReference type="ARBA" id="ARBA00022722"/>
    </source>
</evidence>
<feature type="compositionally biased region" description="Basic and acidic residues" evidence="17">
    <location>
        <begin position="433"/>
        <end position="442"/>
    </location>
</feature>
<feature type="compositionally biased region" description="Basic and acidic residues" evidence="17">
    <location>
        <begin position="314"/>
        <end position="339"/>
    </location>
</feature>
<evidence type="ECO:0000256" key="3">
    <source>
        <dbReference type="ARBA" id="ARBA00010183"/>
    </source>
</evidence>
<comment type="function">
    <text evidence="15 16">Digests double-stranded RNA. Involved in the processing of primary rRNA transcript to yield the immediate precursors to the large and small rRNAs (23S and 16S). Processes some mRNAs, and tRNAs when they are encoded in the rRNA operon. Processes pre-crRNA and tracrRNA of type II CRISPR loci if present in the organism.</text>
</comment>
<dbReference type="GO" id="GO:0019843">
    <property type="term" value="F:rRNA binding"/>
    <property type="evidence" value="ECO:0007669"/>
    <property type="project" value="UniProtKB-KW"/>
</dbReference>
<dbReference type="InterPro" id="IPR036389">
    <property type="entry name" value="RNase_III_sf"/>
</dbReference>
<dbReference type="PANTHER" id="PTHR14950:SF37">
    <property type="entry name" value="ENDORIBONUCLEASE DICER"/>
    <property type="match status" value="1"/>
</dbReference>
<evidence type="ECO:0000256" key="10">
    <source>
        <dbReference type="ARBA" id="ARBA00022723"/>
    </source>
</evidence>
<reference evidence="21 23" key="2">
    <citation type="submission" date="2024-07" db="EMBL/GenBank/DDBJ databases">
        <title>A survey of Mimosa microsymbionts across Brazilian biomes reveals a high diversity of Paraburkholderia nodulating endemic species, but also that Cupriavidus is common as a symbiont of widespread species.</title>
        <authorList>
            <person name="Rouws L."/>
            <person name="Barauna A."/>
            <person name="Beukes C."/>
            <person name="Rouws J.R.C."/>
            <person name="De Faria S.M."/>
            <person name="Gross E."/>
            <person name="Bueno Dos Reis Junior F."/>
            <person name="Simon M.F."/>
            <person name="Maluk M."/>
            <person name="Odee D.W."/>
            <person name="Kenicer G."/>
            <person name="Young J.P.W."/>
            <person name="Reis V.M."/>
            <person name="Zilli J."/>
            <person name="James E.K."/>
        </authorList>
    </citation>
    <scope>NUCLEOTIDE SEQUENCE [LARGE SCALE GENOMIC DNA]</scope>
    <source>
        <strain evidence="21 23">BR14375</strain>
    </source>
</reference>
<evidence type="ECO:0000256" key="5">
    <source>
        <dbReference type="ARBA" id="ARBA00022490"/>
    </source>
</evidence>
<evidence type="ECO:0000313" key="22">
    <source>
        <dbReference type="Proteomes" id="UP000494102"/>
    </source>
</evidence>
<evidence type="ECO:0000256" key="11">
    <source>
        <dbReference type="ARBA" id="ARBA00022759"/>
    </source>
</evidence>
<feature type="active site" evidence="16">
    <location>
        <position position="42"/>
    </location>
</feature>
<dbReference type="SUPFAM" id="SSF54768">
    <property type="entry name" value="dsRNA-binding domain-like"/>
    <property type="match status" value="1"/>
</dbReference>
<keyword evidence="10 16" id="KW-0479">Metal-binding</keyword>
<keyword evidence="12 16" id="KW-0378">Hydrolase</keyword>